<name>A0ABU0AJ30_9BACI</name>
<evidence type="ECO:0000313" key="2">
    <source>
        <dbReference type="Proteomes" id="UP001238088"/>
    </source>
</evidence>
<comment type="caution">
    <text evidence="1">The sequence shown here is derived from an EMBL/GenBank/DDBJ whole genome shotgun (WGS) entry which is preliminary data.</text>
</comment>
<dbReference type="Proteomes" id="UP001238088">
    <property type="component" value="Unassembled WGS sequence"/>
</dbReference>
<accession>A0ABU0AJ30</accession>
<reference evidence="1 2" key="1">
    <citation type="submission" date="2023-07" db="EMBL/GenBank/DDBJ databases">
        <title>Genomic Encyclopedia of Type Strains, Phase IV (KMG-IV): sequencing the most valuable type-strain genomes for metagenomic binning, comparative biology and taxonomic classification.</title>
        <authorList>
            <person name="Goeker M."/>
        </authorList>
    </citation>
    <scope>NUCLEOTIDE SEQUENCE [LARGE SCALE GENOMIC DNA]</scope>
    <source>
        <strain evidence="1 2">DSM 23494</strain>
    </source>
</reference>
<keyword evidence="2" id="KW-1185">Reference proteome</keyword>
<dbReference type="EMBL" id="JAUSUB010000010">
    <property type="protein sequence ID" value="MDQ0270772.1"/>
    <property type="molecule type" value="Genomic_DNA"/>
</dbReference>
<proteinExistence type="predicted"/>
<sequence length="259" mass="27920">MSQFVSGADALNALNATNDGGGNSSAEFASFKSGTTYKVRALGTADLIKFYSYGIFKKVNSFVAKNPSVKNARGFAESNFTPWDLASKYYADLKKKAEDAGNQTKVDEYKAEAGKYRAKERFALGFIDLATGEPIIVDLSRKQAQGVAAVIKKYEKKLGKLAFELTKAGSSTSTVVSLSPVIDMDEDLTDAERANFEKVDGKEFDMTLFDGLLFEADEKQQIENLVAAGFDITLIGLSIGGSESAADTANIGDEEDLPF</sequence>
<organism evidence="1 2">
    <name type="scientific">Cytobacillus purgationiresistens</name>
    <dbReference type="NCBI Taxonomy" id="863449"/>
    <lineage>
        <taxon>Bacteria</taxon>
        <taxon>Bacillati</taxon>
        <taxon>Bacillota</taxon>
        <taxon>Bacilli</taxon>
        <taxon>Bacillales</taxon>
        <taxon>Bacillaceae</taxon>
        <taxon>Cytobacillus</taxon>
    </lineage>
</organism>
<evidence type="ECO:0000313" key="1">
    <source>
        <dbReference type="EMBL" id="MDQ0270772.1"/>
    </source>
</evidence>
<protein>
    <submittedName>
        <fullName evidence="1">Uncharacterized protein</fullName>
    </submittedName>
</protein>
<dbReference type="RefSeq" id="WP_307475468.1">
    <property type="nucleotide sequence ID" value="NZ_JAUSUB010000010.1"/>
</dbReference>
<gene>
    <name evidence="1" type="ORF">J2S17_002657</name>
</gene>